<dbReference type="AlphaFoldDB" id="A0A415KB59"/>
<sequence length="402" mass="48035">MVFGKKIDCIQWLLLVAISLGRYVEITFLFLLLFSYKWYQFRKIVIFFCVLLIHFCITNYFTGYTAGKFIQQFVILLFLSVSYYQFFRNYVPDLDKLWDKYIRFCVFLSYFGFIQFLIYILTNVDLAFFISLIDYAPQQSYRLRSYFLEPGYFATFIIPAVSYCFLQKNYWKQHKRRVIILVTALLLTFATIGYFVMFFFLIYQYRKIILKYCYVLIVPIIIFVLFILNYSTESQGMDSSWKAMVAKTSESINAFSDFEPEYFEVLNLSSYALLTNLWVANEAPCRLTGTGLGTHEINYEMEYQSNFFQYGLNQTDAYSLFTRLYSEFGVIGIFLVIYLLFKYRNTNNPINIAILIVFISYFIRGGHYFIYGVVFYAYLFYYTSSITINRMEVYNKKRINYL</sequence>
<feature type="transmembrane region" description="Helical" evidence="1">
    <location>
        <begin position="353"/>
        <end position="381"/>
    </location>
</feature>
<feature type="transmembrane region" description="Helical" evidence="1">
    <location>
        <begin position="44"/>
        <end position="63"/>
    </location>
</feature>
<name>A0A415KB59_9BACE</name>
<keyword evidence="1" id="KW-0812">Transmembrane</keyword>
<reference evidence="2 3" key="1">
    <citation type="submission" date="2018-08" db="EMBL/GenBank/DDBJ databases">
        <title>A genome reference for cultivated species of the human gut microbiota.</title>
        <authorList>
            <person name="Zou Y."/>
            <person name="Xue W."/>
            <person name="Luo G."/>
        </authorList>
    </citation>
    <scope>NUCLEOTIDE SEQUENCE [LARGE SCALE GENOMIC DNA]</scope>
    <source>
        <strain evidence="2 3">AF38-2</strain>
    </source>
</reference>
<evidence type="ECO:0008006" key="4">
    <source>
        <dbReference type="Google" id="ProtNLM"/>
    </source>
</evidence>
<comment type="caution">
    <text evidence="2">The sequence shown here is derived from an EMBL/GenBank/DDBJ whole genome shotgun (WGS) entry which is preliminary data.</text>
</comment>
<feature type="transmembrane region" description="Helical" evidence="1">
    <location>
        <begin position="324"/>
        <end position="341"/>
    </location>
</feature>
<dbReference type="RefSeq" id="WP_118219998.1">
    <property type="nucleotide sequence ID" value="NZ_JAQEAW010000032.1"/>
</dbReference>
<gene>
    <name evidence="2" type="ORF">DW027_21685</name>
</gene>
<protein>
    <recommendedName>
        <fullName evidence="4">Oligosaccharide repeat unit polymerase</fullName>
    </recommendedName>
</protein>
<evidence type="ECO:0000313" key="3">
    <source>
        <dbReference type="Proteomes" id="UP000284495"/>
    </source>
</evidence>
<evidence type="ECO:0000313" key="2">
    <source>
        <dbReference type="EMBL" id="RHL33516.1"/>
    </source>
</evidence>
<feature type="transmembrane region" description="Helical" evidence="1">
    <location>
        <begin position="12"/>
        <end position="32"/>
    </location>
</feature>
<dbReference type="Proteomes" id="UP000284495">
    <property type="component" value="Unassembled WGS sequence"/>
</dbReference>
<keyword evidence="1" id="KW-1133">Transmembrane helix</keyword>
<feature type="transmembrane region" description="Helical" evidence="1">
    <location>
        <begin position="209"/>
        <end position="230"/>
    </location>
</feature>
<organism evidence="2 3">
    <name type="scientific">Bacteroides xylanisolvens</name>
    <dbReference type="NCBI Taxonomy" id="371601"/>
    <lineage>
        <taxon>Bacteria</taxon>
        <taxon>Pseudomonadati</taxon>
        <taxon>Bacteroidota</taxon>
        <taxon>Bacteroidia</taxon>
        <taxon>Bacteroidales</taxon>
        <taxon>Bacteroidaceae</taxon>
        <taxon>Bacteroides</taxon>
    </lineage>
</organism>
<dbReference type="EMBL" id="QROO01000035">
    <property type="protein sequence ID" value="RHL33516.1"/>
    <property type="molecule type" value="Genomic_DNA"/>
</dbReference>
<proteinExistence type="predicted"/>
<keyword evidence="1" id="KW-0472">Membrane</keyword>
<feature type="transmembrane region" description="Helical" evidence="1">
    <location>
        <begin position="69"/>
        <end position="86"/>
    </location>
</feature>
<accession>A0A415KB59</accession>
<feature type="transmembrane region" description="Helical" evidence="1">
    <location>
        <begin position="107"/>
        <end position="130"/>
    </location>
</feature>
<feature type="transmembrane region" description="Helical" evidence="1">
    <location>
        <begin position="178"/>
        <end position="203"/>
    </location>
</feature>
<feature type="transmembrane region" description="Helical" evidence="1">
    <location>
        <begin position="150"/>
        <end position="166"/>
    </location>
</feature>
<evidence type="ECO:0000256" key="1">
    <source>
        <dbReference type="SAM" id="Phobius"/>
    </source>
</evidence>